<dbReference type="InterPro" id="IPR000150">
    <property type="entry name" value="Cof"/>
</dbReference>
<keyword evidence="3" id="KW-1185">Reference proteome</keyword>
<dbReference type="SUPFAM" id="SSF56784">
    <property type="entry name" value="HAD-like"/>
    <property type="match status" value="1"/>
</dbReference>
<dbReference type="InterPro" id="IPR023214">
    <property type="entry name" value="HAD_sf"/>
</dbReference>
<dbReference type="NCBIfam" id="TIGR00099">
    <property type="entry name" value="Cof-subfamily"/>
    <property type="match status" value="1"/>
</dbReference>
<dbReference type="Gene3D" id="3.30.1240.10">
    <property type="match status" value="1"/>
</dbReference>
<organism evidence="2 3">
    <name type="scientific">Mesomycoplasma neurolyticum</name>
    <dbReference type="NCBI Taxonomy" id="2120"/>
    <lineage>
        <taxon>Bacteria</taxon>
        <taxon>Bacillati</taxon>
        <taxon>Mycoplasmatota</taxon>
        <taxon>Mycoplasmoidales</taxon>
        <taxon>Metamycoplasmataceae</taxon>
        <taxon>Mesomycoplasma</taxon>
    </lineage>
</organism>
<dbReference type="EC" id="3.-.-.-" evidence="2"/>
<keyword evidence="2" id="KW-0808">Transferase</keyword>
<evidence type="ECO:0000313" key="3">
    <source>
        <dbReference type="Proteomes" id="UP000289440"/>
    </source>
</evidence>
<dbReference type="NCBIfam" id="TIGR01484">
    <property type="entry name" value="HAD-SF-IIB"/>
    <property type="match status" value="1"/>
</dbReference>
<dbReference type="Proteomes" id="UP000289440">
    <property type="component" value="Chromosome"/>
</dbReference>
<dbReference type="GO" id="GO:0016791">
    <property type="term" value="F:phosphatase activity"/>
    <property type="evidence" value="ECO:0007669"/>
    <property type="project" value="TreeGrafter"/>
</dbReference>
<reference evidence="2 3" key="1">
    <citation type="submission" date="2019-01" db="EMBL/GenBank/DDBJ databases">
        <authorList>
            <consortium name="Pathogen Informatics"/>
        </authorList>
    </citation>
    <scope>NUCLEOTIDE SEQUENCE [LARGE SCALE GENOMIC DNA]</scope>
    <source>
        <strain evidence="2 3">NCTC10166</strain>
    </source>
</reference>
<dbReference type="PANTHER" id="PTHR10000">
    <property type="entry name" value="PHOSPHOSERINE PHOSPHATASE"/>
    <property type="match status" value="1"/>
</dbReference>
<dbReference type="InterPro" id="IPR036412">
    <property type="entry name" value="HAD-like_sf"/>
</dbReference>
<dbReference type="Pfam" id="PF08282">
    <property type="entry name" value="Hydrolase_3"/>
    <property type="match status" value="1"/>
</dbReference>
<dbReference type="OrthoDB" id="9781413at2"/>
<accession>A0A449A6H3</accession>
<gene>
    <name evidence="2" type="ORF">NCTC10166_00803</name>
</gene>
<sequence length="305" mass="34528">MKKSKKTQYLFALDLDGTVLSNSATGEIHPETIEAIKLAKEQGHIVCIVTGRPWRSSKPIYDLLELDTVIGNYNGAHIHNPKDDFFIPRIKYLNLNEMLYILGDKKVKKEISNIAIEGPGWVQLKKRDADIEKVFGFNQLPKFKVGINLNKIPLKPTGIIFDVKETTDVYELKTYLESKYGDLGEFSSWSKGEGLTPVFDITSVGVNKAKVISLLMRYYHIDREYTISIGDGFNDVTMFSVTNIAVAMENSDPRVKRTATVVLKKSNKDGGVGYYIKKFLKSPEKEMKKSIKIRYSRDNKEASIT</sequence>
<name>A0A449A6H3_9BACT</name>
<dbReference type="CDD" id="cd07516">
    <property type="entry name" value="HAD_Pase"/>
    <property type="match status" value="1"/>
</dbReference>
<dbReference type="Gene3D" id="3.40.50.1000">
    <property type="entry name" value="HAD superfamily/HAD-like"/>
    <property type="match status" value="1"/>
</dbReference>
<dbReference type="EMBL" id="LR214951">
    <property type="protein sequence ID" value="VEU59817.1"/>
    <property type="molecule type" value="Genomic_DNA"/>
</dbReference>
<dbReference type="GO" id="GO:0000287">
    <property type="term" value="F:magnesium ion binding"/>
    <property type="evidence" value="ECO:0007669"/>
    <property type="project" value="TreeGrafter"/>
</dbReference>
<comment type="similarity">
    <text evidence="1">Belongs to the HAD-like hydrolase superfamily. Cof family.</text>
</comment>
<dbReference type="AlphaFoldDB" id="A0A449A6H3"/>
<dbReference type="InterPro" id="IPR006379">
    <property type="entry name" value="HAD-SF_hydro_IIB"/>
</dbReference>
<evidence type="ECO:0000256" key="1">
    <source>
        <dbReference type="ARBA" id="ARBA00034778"/>
    </source>
</evidence>
<proteinExistence type="inferred from homology"/>
<dbReference type="GO" id="GO:0016740">
    <property type="term" value="F:transferase activity"/>
    <property type="evidence" value="ECO:0007669"/>
    <property type="project" value="UniProtKB-KW"/>
</dbReference>
<keyword evidence="2" id="KW-0378">Hydrolase</keyword>
<dbReference type="PANTHER" id="PTHR10000:SF23">
    <property type="entry name" value="5-AMINO-6-(5-PHOSPHO-D-RIBITYLAMINO)URACIL PHOSPHATASE YITU"/>
    <property type="match status" value="1"/>
</dbReference>
<dbReference type="PROSITE" id="PS01228">
    <property type="entry name" value="COF_1"/>
    <property type="match status" value="1"/>
</dbReference>
<dbReference type="KEGG" id="mnu:NCTC10166_00803"/>
<protein>
    <submittedName>
        <fullName evidence="2">Putative phosphotransferase</fullName>
        <ecNumber evidence="2">3.-.-.-</ecNumber>
    </submittedName>
</protein>
<dbReference type="GO" id="GO:0005829">
    <property type="term" value="C:cytosol"/>
    <property type="evidence" value="ECO:0007669"/>
    <property type="project" value="TreeGrafter"/>
</dbReference>
<evidence type="ECO:0000313" key="2">
    <source>
        <dbReference type="EMBL" id="VEU59817.1"/>
    </source>
</evidence>
<dbReference type="RefSeq" id="WP_129720182.1">
    <property type="nucleotide sequence ID" value="NZ_LR214951.1"/>
</dbReference>